<dbReference type="GO" id="GO:0098542">
    <property type="term" value="P:defense response to other organism"/>
    <property type="evidence" value="ECO:0007669"/>
    <property type="project" value="InterPro"/>
</dbReference>
<dbReference type="EMBL" id="JAHUZN010000013">
    <property type="protein sequence ID" value="KAG8472425.1"/>
    <property type="molecule type" value="Genomic_DNA"/>
</dbReference>
<gene>
    <name evidence="4" type="ORF">CXB51_035373</name>
</gene>
<evidence type="ECO:0000313" key="5">
    <source>
        <dbReference type="Proteomes" id="UP000701853"/>
    </source>
</evidence>
<dbReference type="GO" id="GO:0005886">
    <property type="term" value="C:plasma membrane"/>
    <property type="evidence" value="ECO:0007669"/>
    <property type="project" value="TreeGrafter"/>
</dbReference>
<dbReference type="PANTHER" id="PTHR31415">
    <property type="entry name" value="OS05G0367900 PROTEIN"/>
    <property type="match status" value="1"/>
</dbReference>
<keyword evidence="2 3" id="KW-0472">Membrane</keyword>
<dbReference type="GO" id="GO:0009506">
    <property type="term" value="C:plasmodesma"/>
    <property type="evidence" value="ECO:0007669"/>
    <property type="project" value="TreeGrafter"/>
</dbReference>
<accession>A0A8J5Y5D9</accession>
<organism evidence="4 5">
    <name type="scientific">Gossypium anomalum</name>
    <dbReference type="NCBI Taxonomy" id="47600"/>
    <lineage>
        <taxon>Eukaryota</taxon>
        <taxon>Viridiplantae</taxon>
        <taxon>Streptophyta</taxon>
        <taxon>Embryophyta</taxon>
        <taxon>Tracheophyta</taxon>
        <taxon>Spermatophyta</taxon>
        <taxon>Magnoliopsida</taxon>
        <taxon>eudicotyledons</taxon>
        <taxon>Gunneridae</taxon>
        <taxon>Pentapetalae</taxon>
        <taxon>rosids</taxon>
        <taxon>malvids</taxon>
        <taxon>Malvales</taxon>
        <taxon>Malvaceae</taxon>
        <taxon>Malvoideae</taxon>
        <taxon>Gossypium</taxon>
    </lineage>
</organism>
<evidence type="ECO:0000256" key="1">
    <source>
        <dbReference type="ARBA" id="ARBA00004370"/>
    </source>
</evidence>
<protein>
    <recommendedName>
        <fullName evidence="6">Late embryogenesis abundant protein LEA-2 subgroup domain-containing protein</fullName>
    </recommendedName>
</protein>
<proteinExistence type="predicted"/>
<evidence type="ECO:0000313" key="4">
    <source>
        <dbReference type="EMBL" id="KAG8472425.1"/>
    </source>
</evidence>
<dbReference type="InterPro" id="IPR044839">
    <property type="entry name" value="NDR1-like"/>
</dbReference>
<dbReference type="OrthoDB" id="1914670at2759"/>
<evidence type="ECO:0008006" key="6">
    <source>
        <dbReference type="Google" id="ProtNLM"/>
    </source>
</evidence>
<keyword evidence="3" id="KW-1133">Transmembrane helix</keyword>
<dbReference type="AlphaFoldDB" id="A0A8J5Y5D9"/>
<keyword evidence="5" id="KW-1185">Reference proteome</keyword>
<comment type="caution">
    <text evidence="4">The sequence shown here is derived from an EMBL/GenBank/DDBJ whole genome shotgun (WGS) entry which is preliminary data.</text>
</comment>
<evidence type="ECO:0000256" key="3">
    <source>
        <dbReference type="SAM" id="Phobius"/>
    </source>
</evidence>
<keyword evidence="3" id="KW-0812">Transmembrane</keyword>
<feature type="transmembrane region" description="Helical" evidence="3">
    <location>
        <begin position="46"/>
        <end position="68"/>
    </location>
</feature>
<feature type="transmembrane region" description="Helical" evidence="3">
    <location>
        <begin position="223"/>
        <end position="243"/>
    </location>
</feature>
<dbReference type="Proteomes" id="UP000701853">
    <property type="component" value="Chromosome 13"/>
</dbReference>
<evidence type="ECO:0000256" key="2">
    <source>
        <dbReference type="ARBA" id="ARBA00023136"/>
    </source>
</evidence>
<comment type="subcellular location">
    <subcellularLocation>
        <location evidence="1">Membrane</location>
    </subcellularLocation>
</comment>
<sequence>MLCFSKPTCPCPFIFHLCLSSEFRIFCKTSPISSRRKNMSASRNQGGCGCCGGIFSLGMSALFMWLWIHTSNPKCSILTLSLPSLSSASNLTAQPTLNLTLRLVNPNQLKGIKYDPLNVTVYDFPNKSNVIGNILMPGFYQGYRKKATKPGQGTANITVALRAVSENGTGVFRVDMATAVKFKTLYGYSKRHKIRIGADVVVNASGVKVDHKGIRLRSMAPKMGNSCVVLLGALFNFLLFALLDFW</sequence>
<reference evidence="4 5" key="1">
    <citation type="journal article" date="2021" name="bioRxiv">
        <title>The Gossypium anomalum genome as a resource for cotton improvement and evolutionary analysis of hybrid incompatibility.</title>
        <authorList>
            <person name="Grover C.E."/>
            <person name="Yuan D."/>
            <person name="Arick M.A."/>
            <person name="Miller E.R."/>
            <person name="Hu G."/>
            <person name="Peterson D.G."/>
            <person name="Wendel J.F."/>
            <person name="Udall J.A."/>
        </authorList>
    </citation>
    <scope>NUCLEOTIDE SEQUENCE [LARGE SCALE GENOMIC DNA]</scope>
    <source>
        <strain evidence="4">JFW-Udall</strain>
        <tissue evidence="4">Leaf</tissue>
    </source>
</reference>
<dbReference type="PANTHER" id="PTHR31415:SF52">
    <property type="entry name" value="LATE EMBRYOGENESIS ABUNDANT (LEA) HYDROXYPROLINE-RICH GLYCOPROTEIN FAMILY-RELATED"/>
    <property type="match status" value="1"/>
</dbReference>
<name>A0A8J5Y5D9_9ROSI</name>